<dbReference type="AlphaFoldDB" id="A0AA88L8U3"/>
<name>A0AA88L8U3_ARTSF</name>
<dbReference type="EMBL" id="JAVRJZ010000005">
    <property type="protein sequence ID" value="KAK2722728.1"/>
    <property type="molecule type" value="Genomic_DNA"/>
</dbReference>
<keyword evidence="2" id="KW-1185">Reference proteome</keyword>
<gene>
    <name evidence="1" type="ORF">QYM36_003046</name>
</gene>
<reference evidence="1" key="1">
    <citation type="submission" date="2023-07" db="EMBL/GenBank/DDBJ databases">
        <title>Chromosome-level genome assembly of Artemia franciscana.</title>
        <authorList>
            <person name="Jo E."/>
        </authorList>
    </citation>
    <scope>NUCLEOTIDE SEQUENCE</scope>
    <source>
        <tissue evidence="1">Whole body</tissue>
    </source>
</reference>
<dbReference type="Proteomes" id="UP001187531">
    <property type="component" value="Unassembled WGS sequence"/>
</dbReference>
<organism evidence="1 2">
    <name type="scientific">Artemia franciscana</name>
    <name type="common">Brine shrimp</name>
    <name type="synonym">Artemia sanfranciscana</name>
    <dbReference type="NCBI Taxonomy" id="6661"/>
    <lineage>
        <taxon>Eukaryota</taxon>
        <taxon>Metazoa</taxon>
        <taxon>Ecdysozoa</taxon>
        <taxon>Arthropoda</taxon>
        <taxon>Crustacea</taxon>
        <taxon>Branchiopoda</taxon>
        <taxon>Anostraca</taxon>
        <taxon>Artemiidae</taxon>
        <taxon>Artemia</taxon>
    </lineage>
</organism>
<sequence length="235" mass="26794">MSFTQLFQKEEPLINFLHSEIKRLVVTLCGRVFTPNFVTETENFSPEMLNLAETFVEKPIVSENVKRAFLEKGTQKEKAIFYVNVRKHFVAGIRHILNKCPLTKNSFLEALRCLSPINIKDSRSIADIAVVAGEIAIGVSSDIVQAEWLLLREETGHRGDITRIVHCWSLYFGLVNERRDSKYPELTKLIKAVMTLSHGSADIKRGFSHSGRILGEDQALMSERVWGPDSRYMIR</sequence>
<accession>A0AA88L8U3</accession>
<evidence type="ECO:0000313" key="1">
    <source>
        <dbReference type="EMBL" id="KAK2722728.1"/>
    </source>
</evidence>
<comment type="caution">
    <text evidence="1">The sequence shown here is derived from an EMBL/GenBank/DDBJ whole genome shotgun (WGS) entry which is preliminary data.</text>
</comment>
<evidence type="ECO:0000313" key="2">
    <source>
        <dbReference type="Proteomes" id="UP001187531"/>
    </source>
</evidence>
<proteinExistence type="predicted"/>
<protein>
    <submittedName>
        <fullName evidence="1">Uncharacterized protein</fullName>
    </submittedName>
</protein>